<dbReference type="GO" id="GO:0019068">
    <property type="term" value="P:virion assembly"/>
    <property type="evidence" value="ECO:0007669"/>
    <property type="project" value="InterPro"/>
</dbReference>
<sequence length="106" mass="11635">MSEATFKHAFDAAFFDAWADVVGSIDGTYTSPRGVITPVQVLLDQGVLQFGDDLMPVSAYSTFITFRRDQIEPEPNATLTLAQTTYTLAQRVDSSDASLSKWAVRP</sequence>
<dbReference type="AlphaFoldDB" id="A0A060H3T7"/>
<evidence type="ECO:0000313" key="2">
    <source>
        <dbReference type="EMBL" id="AIC11409.1"/>
    </source>
</evidence>
<dbReference type="PATRIC" id="fig|155920.8.peg.1809"/>
<dbReference type="Proteomes" id="UP000027215">
    <property type="component" value="Chromosome"/>
</dbReference>
<evidence type="ECO:0000313" key="3">
    <source>
        <dbReference type="Proteomes" id="UP000027215"/>
    </source>
</evidence>
<dbReference type="EMBL" id="CP006696">
    <property type="protein sequence ID" value="AIC11409.1"/>
    <property type="molecule type" value="Genomic_DNA"/>
</dbReference>
<name>A0A060H3T7_XYLFS</name>
<proteinExistence type="predicted"/>
<organism evidence="2 3">
    <name type="scientific">Xylella fastidiosa subsp. sandyi Ann-1</name>
    <dbReference type="NCBI Taxonomy" id="155920"/>
    <lineage>
        <taxon>Bacteria</taxon>
        <taxon>Pseudomonadati</taxon>
        <taxon>Pseudomonadota</taxon>
        <taxon>Gammaproteobacteria</taxon>
        <taxon>Lysobacterales</taxon>
        <taxon>Lysobacteraceae</taxon>
        <taxon>Xylella</taxon>
    </lineage>
</organism>
<gene>
    <name evidence="1" type="ORF">D934_07810</name>
    <name evidence="2" type="ORF">D934_09030</name>
</gene>
<dbReference type="KEGG" id="xfs:D934_07810"/>
<dbReference type="HOGENOM" id="CLU_2222234_0_0_6"/>
<accession>A0A060H3T7</accession>
<dbReference type="EMBL" id="CP006696">
    <property type="protein sequence ID" value="AIC11324.1"/>
    <property type="molecule type" value="Genomic_DNA"/>
</dbReference>
<dbReference type="InterPro" id="IPR008018">
    <property type="entry name" value="Phage_tail_attach_FII"/>
</dbReference>
<dbReference type="RefSeq" id="WP_004086810.1">
    <property type="nucleotide sequence ID" value="NZ_CP006696.1"/>
</dbReference>
<protein>
    <submittedName>
        <fullName evidence="2">Uncharacterized protein</fullName>
    </submittedName>
</protein>
<reference evidence="2 3" key="1">
    <citation type="submission" date="2013-08" db="EMBL/GenBank/DDBJ databases">
        <authorList>
            <person name="Stouthamer R."/>
            <person name="Nunney L."/>
        </authorList>
    </citation>
    <scope>NUCLEOTIDE SEQUENCE [LARGE SCALE GENOMIC DNA]</scope>
    <source>
        <strain evidence="2">Ann-1</strain>
        <strain evidence="3">ann-1</strain>
    </source>
</reference>
<evidence type="ECO:0000313" key="1">
    <source>
        <dbReference type="EMBL" id="AIC11324.1"/>
    </source>
</evidence>
<dbReference type="KEGG" id="xfs:D934_09030"/>
<dbReference type="Pfam" id="PF05354">
    <property type="entry name" value="Phage_attach"/>
    <property type="match status" value="1"/>
</dbReference>